<name>A0AB39JDY0_9VIRU</name>
<accession>A0AB39JDY0</accession>
<sequence>MASTKIHNERIEYNINKKMNYNRLNYLLDNVYENNGKYKMVDLGGNSKLYSSNMSYNNIDIESKLKGIKSCNLEGMNFNPEINLKKMESLSMFKRPPFIVPPSFIHISGRSGFHNI</sequence>
<organism evidence="1">
    <name type="scientific">Florenciella sp. virus SA2</name>
    <dbReference type="NCBI Taxonomy" id="3240092"/>
    <lineage>
        <taxon>Viruses</taxon>
    </lineage>
</organism>
<gene>
    <name evidence="1" type="ORF">FloV-SA2_00256</name>
</gene>
<proteinExistence type="predicted"/>
<dbReference type="EMBL" id="PP542043">
    <property type="protein sequence ID" value="XDO02075.1"/>
    <property type="molecule type" value="Genomic_DNA"/>
</dbReference>
<protein>
    <submittedName>
        <fullName evidence="1">Uncharacterized protein</fullName>
    </submittedName>
</protein>
<evidence type="ECO:0000313" key="1">
    <source>
        <dbReference type="EMBL" id="XDO02075.1"/>
    </source>
</evidence>
<reference evidence="1" key="1">
    <citation type="submission" date="2024-03" db="EMBL/GenBank/DDBJ databases">
        <title>Eukaryotic viruses encode the ribosomal protein eL40.</title>
        <authorList>
            <person name="Thomy J."/>
            <person name="Schvarcz C.R."/>
            <person name="McBeain K.A."/>
            <person name="Edwards K.F."/>
            <person name="Steward G.F."/>
        </authorList>
    </citation>
    <scope>NUCLEOTIDE SEQUENCE</scope>
    <source>
        <strain evidence="1">FloV-SA2</strain>
    </source>
</reference>